<gene>
    <name evidence="2" type="ORF">Acr_20g0006200</name>
</gene>
<evidence type="ECO:0000313" key="3">
    <source>
        <dbReference type="Proteomes" id="UP000585474"/>
    </source>
</evidence>
<keyword evidence="3" id="KW-1185">Reference proteome</keyword>
<sequence length="662" mass="74333">MAGDSMRTPLVSSSVSSTVYSLPVFSLSSCIRKSNSDLRSFSGRREEAKDAGSLIETLKKMMNGTLGSSIEKKNAGSSIETLKKMMNSWILNWVEEVKDAGSRKIRERRRKDSGSPSKTLKKMMNEPLGSSIEKKNEGSSIETLKKMMKPLILIWYAILIKFSIGVKEAKDAGSRKIQREKKNAGSPIETLNKTTNGTLGSQLVLVADLRTLKNWGLKKMMEGLEFSTRNVHNLCFPIGSSLQQYLCIQDKDGGTYIDAIGAGGSADKSGSCHKNGTLPTFHSKFDDKVEASSAEMYFDCYEQLLHEQNMLQDYVINMFMQQNHLKWAGYICKLIAGNPSLDQIVTVIKGKIEEVELPEKADILIYEPQEKKNAGSSIETLKKMMNPWILNWNVHNMCFPIGSSLQQYLCIQDNQFLQCPSGKTFILIVKASEAEAKDIAIGERRVRENEEYVVELVQSYGRSFEREEMVELTLMQLELVDQLINLVCSLLGIKYLPLDLGMAGDSMRRLLVSSFACVHCLSILPVFFLSSCIRKSNFDLPGFGGREEEAKDTVSPIETLKKMMNKTLGLSIDLRMLKNWGLKKMMEGLEILTGQFLQYPSGKTLILTVKASEAEDKTLKLGKEEEENEEYEVEYVQLYGVKFWKGGDGGISIDAIRSWWIS</sequence>
<comment type="caution">
    <text evidence="2">The sequence shown here is derived from an EMBL/GenBank/DDBJ whole genome shotgun (WGS) entry which is preliminary data.</text>
</comment>
<evidence type="ECO:0000256" key="1">
    <source>
        <dbReference type="SAM" id="MobiDB-lite"/>
    </source>
</evidence>
<proteinExistence type="predicted"/>
<reference evidence="2 3" key="1">
    <citation type="submission" date="2019-07" db="EMBL/GenBank/DDBJ databases">
        <title>De Novo Assembly of kiwifruit Actinidia rufa.</title>
        <authorList>
            <person name="Sugita-Konishi S."/>
            <person name="Sato K."/>
            <person name="Mori E."/>
            <person name="Abe Y."/>
            <person name="Kisaki G."/>
            <person name="Hamano K."/>
            <person name="Suezawa K."/>
            <person name="Otani M."/>
            <person name="Fukuda T."/>
            <person name="Manabe T."/>
            <person name="Gomi K."/>
            <person name="Tabuchi M."/>
            <person name="Akimitsu K."/>
            <person name="Kataoka I."/>
        </authorList>
    </citation>
    <scope>NUCLEOTIDE SEQUENCE [LARGE SCALE GENOMIC DNA]</scope>
    <source>
        <strain evidence="3">cv. Fuchu</strain>
    </source>
</reference>
<accession>A0A7J0GDI8</accession>
<dbReference type="Proteomes" id="UP000585474">
    <property type="component" value="Unassembled WGS sequence"/>
</dbReference>
<organism evidence="2 3">
    <name type="scientific">Actinidia rufa</name>
    <dbReference type="NCBI Taxonomy" id="165716"/>
    <lineage>
        <taxon>Eukaryota</taxon>
        <taxon>Viridiplantae</taxon>
        <taxon>Streptophyta</taxon>
        <taxon>Embryophyta</taxon>
        <taxon>Tracheophyta</taxon>
        <taxon>Spermatophyta</taxon>
        <taxon>Magnoliopsida</taxon>
        <taxon>eudicotyledons</taxon>
        <taxon>Gunneridae</taxon>
        <taxon>Pentapetalae</taxon>
        <taxon>asterids</taxon>
        <taxon>Ericales</taxon>
        <taxon>Actinidiaceae</taxon>
        <taxon>Actinidia</taxon>
    </lineage>
</organism>
<feature type="region of interest" description="Disordered" evidence="1">
    <location>
        <begin position="102"/>
        <end position="134"/>
    </location>
</feature>
<protein>
    <submittedName>
        <fullName evidence="2">Protein containing PDZ domain, a K-box domain, and a TPR region</fullName>
    </submittedName>
</protein>
<dbReference type="AlphaFoldDB" id="A0A7J0GDI8"/>
<dbReference type="PROSITE" id="PS51257">
    <property type="entry name" value="PROKAR_LIPOPROTEIN"/>
    <property type="match status" value="1"/>
</dbReference>
<dbReference type="EMBL" id="BJWL01000020">
    <property type="protein sequence ID" value="GFZ08812.1"/>
    <property type="molecule type" value="Genomic_DNA"/>
</dbReference>
<evidence type="ECO:0000313" key="2">
    <source>
        <dbReference type="EMBL" id="GFZ08812.1"/>
    </source>
</evidence>
<name>A0A7J0GDI8_9ERIC</name>